<comment type="similarity">
    <text evidence="2">Belongs to the peptidase S26 family.</text>
</comment>
<keyword evidence="4" id="KW-0378">Hydrolase</keyword>
<dbReference type="PRINTS" id="PR00727">
    <property type="entry name" value="LEADERPTASE"/>
</dbReference>
<name>A0A8J3Z396_9ACTN</name>
<evidence type="ECO:0000256" key="4">
    <source>
        <dbReference type="ARBA" id="ARBA00022801"/>
    </source>
</evidence>
<dbReference type="InterPro" id="IPR019756">
    <property type="entry name" value="Pept_S26A_signal_pept_1_Ser-AS"/>
</dbReference>
<sequence>MTIVVVVLIAVAVLAAAAVLSLRRVLLVVTVDGTSMEPTLRPGDRVLVRRTRAVRTGDVAVLGRAGAYRVKRVAAVPGETVPPGVDAITGAVSTMPSTVPPGGLVLLGDNPSDSFDSRQAGLFRIHDVVGVVVRTVR</sequence>
<dbReference type="Gene3D" id="2.10.109.10">
    <property type="entry name" value="Umud Fragment, subunit A"/>
    <property type="match status" value="1"/>
</dbReference>
<dbReference type="CDD" id="cd06462">
    <property type="entry name" value="Peptidase_S24_S26"/>
    <property type="match status" value="1"/>
</dbReference>
<keyword evidence="3" id="KW-0645">Protease</keyword>
<protein>
    <recommendedName>
        <fullName evidence="6">Peptidase S26 domain-containing protein</fullName>
    </recommendedName>
</protein>
<dbReference type="InterPro" id="IPR019533">
    <property type="entry name" value="Peptidase_S26"/>
</dbReference>
<dbReference type="AlphaFoldDB" id="A0A8J3Z396"/>
<dbReference type="GO" id="GO:0005886">
    <property type="term" value="C:plasma membrane"/>
    <property type="evidence" value="ECO:0007669"/>
    <property type="project" value="UniProtKB-SubCell"/>
</dbReference>
<dbReference type="GO" id="GO:0004252">
    <property type="term" value="F:serine-type endopeptidase activity"/>
    <property type="evidence" value="ECO:0007669"/>
    <property type="project" value="InterPro"/>
</dbReference>
<evidence type="ECO:0000256" key="1">
    <source>
        <dbReference type="ARBA" id="ARBA00004401"/>
    </source>
</evidence>
<keyword evidence="8" id="KW-1185">Reference proteome</keyword>
<accession>A0A8J3Z396</accession>
<feature type="active site" evidence="5">
    <location>
        <position position="35"/>
    </location>
</feature>
<evidence type="ECO:0000256" key="2">
    <source>
        <dbReference type="ARBA" id="ARBA00009370"/>
    </source>
</evidence>
<evidence type="ECO:0000256" key="5">
    <source>
        <dbReference type="PIRSR" id="PIRSR600223-1"/>
    </source>
</evidence>
<feature type="domain" description="Peptidase S26" evidence="6">
    <location>
        <begin position="10"/>
        <end position="81"/>
    </location>
</feature>
<dbReference type="InterPro" id="IPR000223">
    <property type="entry name" value="Pept_S26A_signal_pept_1"/>
</dbReference>
<gene>
    <name evidence="7" type="ORF">Vau01_017640</name>
</gene>
<dbReference type="PROSITE" id="PS00501">
    <property type="entry name" value="SPASE_I_1"/>
    <property type="match status" value="1"/>
</dbReference>
<comment type="caution">
    <text evidence="7">The sequence shown here is derived from an EMBL/GenBank/DDBJ whole genome shotgun (WGS) entry which is preliminary data.</text>
</comment>
<dbReference type="PANTHER" id="PTHR43390:SF1">
    <property type="entry name" value="CHLOROPLAST PROCESSING PEPTIDASE"/>
    <property type="match status" value="1"/>
</dbReference>
<dbReference type="SUPFAM" id="SSF51306">
    <property type="entry name" value="LexA/Signal peptidase"/>
    <property type="match status" value="1"/>
</dbReference>
<dbReference type="Pfam" id="PF10502">
    <property type="entry name" value="Peptidase_S26"/>
    <property type="match status" value="2"/>
</dbReference>
<organism evidence="7 8">
    <name type="scientific">Virgisporangium aurantiacum</name>
    <dbReference type="NCBI Taxonomy" id="175570"/>
    <lineage>
        <taxon>Bacteria</taxon>
        <taxon>Bacillati</taxon>
        <taxon>Actinomycetota</taxon>
        <taxon>Actinomycetes</taxon>
        <taxon>Micromonosporales</taxon>
        <taxon>Micromonosporaceae</taxon>
        <taxon>Virgisporangium</taxon>
    </lineage>
</organism>
<dbReference type="PANTHER" id="PTHR43390">
    <property type="entry name" value="SIGNAL PEPTIDASE I"/>
    <property type="match status" value="1"/>
</dbReference>
<comment type="subcellular location">
    <subcellularLocation>
        <location evidence="1">Cell membrane</location>
        <topology evidence="1">Single-pass type II membrane protein</topology>
    </subcellularLocation>
</comment>
<evidence type="ECO:0000313" key="7">
    <source>
        <dbReference type="EMBL" id="GIJ54248.1"/>
    </source>
</evidence>
<dbReference type="RefSeq" id="WP_203989057.1">
    <property type="nucleotide sequence ID" value="NZ_BOPG01000011.1"/>
</dbReference>
<dbReference type="Proteomes" id="UP000612585">
    <property type="component" value="Unassembled WGS sequence"/>
</dbReference>
<evidence type="ECO:0000313" key="8">
    <source>
        <dbReference type="Proteomes" id="UP000612585"/>
    </source>
</evidence>
<feature type="domain" description="Peptidase S26" evidence="6">
    <location>
        <begin position="97"/>
        <end position="133"/>
    </location>
</feature>
<evidence type="ECO:0000259" key="6">
    <source>
        <dbReference type="Pfam" id="PF10502"/>
    </source>
</evidence>
<dbReference type="EMBL" id="BOPG01000011">
    <property type="protein sequence ID" value="GIJ54248.1"/>
    <property type="molecule type" value="Genomic_DNA"/>
</dbReference>
<reference evidence="7" key="1">
    <citation type="submission" date="2021-01" db="EMBL/GenBank/DDBJ databases">
        <title>Whole genome shotgun sequence of Virgisporangium aurantiacum NBRC 16421.</title>
        <authorList>
            <person name="Komaki H."/>
            <person name="Tamura T."/>
        </authorList>
    </citation>
    <scope>NUCLEOTIDE SEQUENCE</scope>
    <source>
        <strain evidence="7">NBRC 16421</strain>
    </source>
</reference>
<proteinExistence type="inferred from homology"/>
<feature type="active site" evidence="5">
    <location>
        <position position="71"/>
    </location>
</feature>
<dbReference type="GO" id="GO:0006465">
    <property type="term" value="P:signal peptide processing"/>
    <property type="evidence" value="ECO:0007669"/>
    <property type="project" value="InterPro"/>
</dbReference>
<evidence type="ECO:0000256" key="3">
    <source>
        <dbReference type="ARBA" id="ARBA00022670"/>
    </source>
</evidence>
<dbReference type="InterPro" id="IPR036286">
    <property type="entry name" value="LexA/Signal_pep-like_sf"/>
</dbReference>